<dbReference type="Pfam" id="PF01419">
    <property type="entry name" value="Jacalin"/>
    <property type="match status" value="1"/>
</dbReference>
<evidence type="ECO:0000259" key="2">
    <source>
        <dbReference type="PROSITE" id="PS51752"/>
    </source>
</evidence>
<keyword evidence="4" id="KW-1185">Reference proteome</keyword>
<protein>
    <recommendedName>
        <fullName evidence="2">Jacalin-type lectin domain-containing protein</fullName>
    </recommendedName>
</protein>
<dbReference type="GO" id="GO:0030246">
    <property type="term" value="F:carbohydrate binding"/>
    <property type="evidence" value="ECO:0007669"/>
    <property type="project" value="UniProtKB-KW"/>
</dbReference>
<dbReference type="SMR" id="A0A0D3GEG2"/>
<evidence type="ECO:0000313" key="4">
    <source>
        <dbReference type="Proteomes" id="UP000026960"/>
    </source>
</evidence>
<dbReference type="Gramene" id="OBART06G08020.1">
    <property type="protein sequence ID" value="OBART06G08020.1"/>
    <property type="gene ID" value="OBART06G08020"/>
</dbReference>
<dbReference type="PROSITE" id="PS51752">
    <property type="entry name" value="JACALIN_LECTIN"/>
    <property type="match status" value="1"/>
</dbReference>
<dbReference type="PANTHER" id="PTHR46506">
    <property type="entry name" value="OS05G0143600 PROTEIN"/>
    <property type="match status" value="1"/>
</dbReference>
<dbReference type="SUPFAM" id="SSF51101">
    <property type="entry name" value="Mannose-binding lectins"/>
    <property type="match status" value="1"/>
</dbReference>
<evidence type="ECO:0000313" key="3">
    <source>
        <dbReference type="EnsemblPlants" id="OBART06G08020.1"/>
    </source>
</evidence>
<dbReference type="EnsemblPlants" id="OBART06G08020.1">
    <property type="protein sequence ID" value="OBART06G08020.1"/>
    <property type="gene ID" value="OBART06G08020"/>
</dbReference>
<name>A0A0D3GEG2_9ORYZ</name>
<dbReference type="PaxDb" id="65489-OBART06G08020.1"/>
<reference evidence="3" key="2">
    <citation type="submission" date="2015-03" db="UniProtKB">
        <authorList>
            <consortium name="EnsemblPlants"/>
        </authorList>
    </citation>
    <scope>IDENTIFICATION</scope>
</reference>
<dbReference type="InterPro" id="IPR001229">
    <property type="entry name" value="Jacalin-like_lectin_dom"/>
</dbReference>
<accession>A0A0D3GEG2</accession>
<sequence>MPALVKIGQWGGYGGSAQDITVTPIKLTGMTIRSGNAIDSISFSYSGIDGQEHVVGPWGGNGGHATTIMLGPTEHVIEVSGTHGKFGPVADVVTYLKIVTDITTYEFGVRSGTDFSVPLQGGAHVVGFFGRFGVLMDAIGIYTRP</sequence>
<dbReference type="eggNOG" id="ENOG502S4MA">
    <property type="taxonomic scope" value="Eukaryota"/>
</dbReference>
<dbReference type="STRING" id="65489.A0A0D3GEG2"/>
<evidence type="ECO:0000256" key="1">
    <source>
        <dbReference type="ARBA" id="ARBA00022734"/>
    </source>
</evidence>
<dbReference type="InterPro" id="IPR036404">
    <property type="entry name" value="Jacalin-like_lectin_dom_sf"/>
</dbReference>
<dbReference type="CDD" id="cd09612">
    <property type="entry name" value="Jacalin"/>
    <property type="match status" value="1"/>
</dbReference>
<reference evidence="3" key="1">
    <citation type="journal article" date="2009" name="Rice">
        <title>De Novo Next Generation Sequencing of Plant Genomes.</title>
        <authorList>
            <person name="Rounsley S."/>
            <person name="Marri P.R."/>
            <person name="Yu Y."/>
            <person name="He R."/>
            <person name="Sisneros N."/>
            <person name="Goicoechea J.L."/>
            <person name="Lee S.J."/>
            <person name="Angelova A."/>
            <person name="Kudrna D."/>
            <person name="Luo M."/>
            <person name="Affourtit J."/>
            <person name="Desany B."/>
            <person name="Knight J."/>
            <person name="Niazi F."/>
            <person name="Egholm M."/>
            <person name="Wing R.A."/>
        </authorList>
    </citation>
    <scope>NUCLEOTIDE SEQUENCE [LARGE SCALE GENOMIC DNA]</scope>
    <source>
        <strain evidence="3">cv. IRGC 105608</strain>
    </source>
</reference>
<proteinExistence type="predicted"/>
<feature type="domain" description="Jacalin-type lectin" evidence="2">
    <location>
        <begin position="4"/>
        <end position="145"/>
    </location>
</feature>
<dbReference type="HOGENOM" id="CLU_078923_4_0_1"/>
<dbReference type="Gene3D" id="2.100.10.30">
    <property type="entry name" value="Jacalin-like lectin domain"/>
    <property type="match status" value="1"/>
</dbReference>
<organism evidence="3">
    <name type="scientific">Oryza barthii</name>
    <dbReference type="NCBI Taxonomy" id="65489"/>
    <lineage>
        <taxon>Eukaryota</taxon>
        <taxon>Viridiplantae</taxon>
        <taxon>Streptophyta</taxon>
        <taxon>Embryophyta</taxon>
        <taxon>Tracheophyta</taxon>
        <taxon>Spermatophyta</taxon>
        <taxon>Magnoliopsida</taxon>
        <taxon>Liliopsida</taxon>
        <taxon>Poales</taxon>
        <taxon>Poaceae</taxon>
        <taxon>BOP clade</taxon>
        <taxon>Oryzoideae</taxon>
        <taxon>Oryzeae</taxon>
        <taxon>Oryzinae</taxon>
        <taxon>Oryza</taxon>
    </lineage>
</organism>
<dbReference type="Proteomes" id="UP000026960">
    <property type="component" value="Chromosome 6"/>
</dbReference>
<dbReference type="SMART" id="SM00915">
    <property type="entry name" value="Jacalin"/>
    <property type="match status" value="1"/>
</dbReference>
<dbReference type="InterPro" id="IPR033734">
    <property type="entry name" value="Jacalin-like_lectin_dom_plant"/>
</dbReference>
<keyword evidence="1" id="KW-0430">Lectin</keyword>
<dbReference type="AlphaFoldDB" id="A0A0D3GEG2"/>